<dbReference type="EMBL" id="GGEC01048644">
    <property type="protein sequence ID" value="MBX29128.1"/>
    <property type="molecule type" value="Transcribed_RNA"/>
</dbReference>
<accession>A0A2P2MFV8</accession>
<sequence length="75" mass="8775">MYVQGHECAIMHARFVTDATHMKRYFLSAECTCFIVSGVKVTNVGNLHDAKEHTRNSMHFIERLVVSLYLQEFRR</sequence>
<proteinExistence type="predicted"/>
<dbReference type="AlphaFoldDB" id="A0A2P2MFV8"/>
<reference evidence="1" key="1">
    <citation type="submission" date="2018-02" db="EMBL/GenBank/DDBJ databases">
        <title>Rhizophora mucronata_Transcriptome.</title>
        <authorList>
            <person name="Meera S.P."/>
            <person name="Sreeshan A."/>
            <person name="Augustine A."/>
        </authorList>
    </citation>
    <scope>NUCLEOTIDE SEQUENCE</scope>
    <source>
        <tissue evidence="1">Leaf</tissue>
    </source>
</reference>
<evidence type="ECO:0000313" key="1">
    <source>
        <dbReference type="EMBL" id="MBX29128.1"/>
    </source>
</evidence>
<protein>
    <submittedName>
        <fullName evidence="1">Uncharacterized protein</fullName>
    </submittedName>
</protein>
<name>A0A2P2MFV8_RHIMU</name>
<organism evidence="1">
    <name type="scientific">Rhizophora mucronata</name>
    <name type="common">Asiatic mangrove</name>
    <dbReference type="NCBI Taxonomy" id="61149"/>
    <lineage>
        <taxon>Eukaryota</taxon>
        <taxon>Viridiplantae</taxon>
        <taxon>Streptophyta</taxon>
        <taxon>Embryophyta</taxon>
        <taxon>Tracheophyta</taxon>
        <taxon>Spermatophyta</taxon>
        <taxon>Magnoliopsida</taxon>
        <taxon>eudicotyledons</taxon>
        <taxon>Gunneridae</taxon>
        <taxon>Pentapetalae</taxon>
        <taxon>rosids</taxon>
        <taxon>fabids</taxon>
        <taxon>Malpighiales</taxon>
        <taxon>Rhizophoraceae</taxon>
        <taxon>Rhizophora</taxon>
    </lineage>
</organism>